<keyword evidence="2" id="KW-1185">Reference proteome</keyword>
<evidence type="ECO:0000313" key="2">
    <source>
        <dbReference type="Proteomes" id="UP001162029"/>
    </source>
</evidence>
<dbReference type="AlphaFoldDB" id="A0AAV0T1W7"/>
<protein>
    <submittedName>
        <fullName evidence="1">Uncharacterized protein</fullName>
    </submittedName>
</protein>
<comment type="caution">
    <text evidence="1">The sequence shown here is derived from an EMBL/GenBank/DDBJ whole genome shotgun (WGS) entry which is preliminary data.</text>
</comment>
<dbReference type="Proteomes" id="UP001162029">
    <property type="component" value="Unassembled WGS sequence"/>
</dbReference>
<accession>A0AAV0T1W7</accession>
<gene>
    <name evidence="1" type="ORF">PDE001_LOCUS411</name>
</gene>
<reference evidence="1" key="1">
    <citation type="submission" date="2022-12" db="EMBL/GenBank/DDBJ databases">
        <authorList>
            <person name="Webb A."/>
        </authorList>
    </citation>
    <scope>NUCLEOTIDE SEQUENCE</scope>
    <source>
        <strain evidence="1">Pd1</strain>
    </source>
</reference>
<organism evidence="1 2">
    <name type="scientific">Peronospora destructor</name>
    <dbReference type="NCBI Taxonomy" id="86335"/>
    <lineage>
        <taxon>Eukaryota</taxon>
        <taxon>Sar</taxon>
        <taxon>Stramenopiles</taxon>
        <taxon>Oomycota</taxon>
        <taxon>Peronosporomycetes</taxon>
        <taxon>Peronosporales</taxon>
        <taxon>Peronosporaceae</taxon>
        <taxon>Peronospora</taxon>
    </lineage>
</organism>
<dbReference type="EMBL" id="CANTFM010000068">
    <property type="protein sequence ID" value="CAI5710276.1"/>
    <property type="molecule type" value="Genomic_DNA"/>
</dbReference>
<proteinExistence type="predicted"/>
<evidence type="ECO:0000313" key="1">
    <source>
        <dbReference type="EMBL" id="CAI5710276.1"/>
    </source>
</evidence>
<name>A0AAV0T1W7_9STRA</name>
<sequence>MLIYLRFHNEPAERITSYIPDVDDIIEDHLPTQPEDEQEELPKITVVDAQKAVELLETFWLEQDGDALGFLKSVQQMKDKVGAIRTNLMVQPDLRDFFGRV</sequence>